<dbReference type="Proteomes" id="UP000335636">
    <property type="component" value="Unassembled WGS sequence"/>
</dbReference>
<evidence type="ECO:0000256" key="13">
    <source>
        <dbReference type="ARBA" id="ARBA00081055"/>
    </source>
</evidence>
<evidence type="ECO:0000313" key="15">
    <source>
        <dbReference type="EMBL" id="VTJ60385.1"/>
    </source>
</evidence>
<dbReference type="AlphaFoldDB" id="A0A5E4AT60"/>
<dbReference type="EMBL" id="CABDUW010000147">
    <property type="protein sequence ID" value="VTJ60385.1"/>
    <property type="molecule type" value="Genomic_DNA"/>
</dbReference>
<evidence type="ECO:0000256" key="11">
    <source>
        <dbReference type="ARBA" id="ARBA00063031"/>
    </source>
</evidence>
<dbReference type="SUPFAM" id="SSF56854">
    <property type="entry name" value="Bcl-2 inhibitors of programmed cell death"/>
    <property type="match status" value="1"/>
</dbReference>
<evidence type="ECO:0000256" key="4">
    <source>
        <dbReference type="ARBA" id="ARBA00022490"/>
    </source>
</evidence>
<comment type="function">
    <text evidence="9">Induces caspase activation and apoptosis. Allows the release of cytochrome c.</text>
</comment>
<dbReference type="GO" id="GO:2001238">
    <property type="term" value="P:positive regulation of extrinsic apoptotic signaling pathway"/>
    <property type="evidence" value="ECO:0007669"/>
    <property type="project" value="TreeGrafter"/>
</dbReference>
<evidence type="ECO:0000256" key="5">
    <source>
        <dbReference type="ARBA" id="ARBA00022703"/>
    </source>
</evidence>
<dbReference type="FunFam" id="1.10.437.10:FF:000010">
    <property type="entry name" value="BH3-interacting domain death agonist"/>
    <property type="match status" value="1"/>
</dbReference>
<dbReference type="PROSITE" id="PS01259">
    <property type="entry name" value="BH3"/>
    <property type="match status" value="1"/>
</dbReference>
<gene>
    <name evidence="14" type="ORF">GHT09_004625</name>
    <name evidence="15" type="ORF">MONAX_5E046988</name>
</gene>
<keyword evidence="7" id="KW-0496">Mitochondrion</keyword>
<dbReference type="GO" id="GO:0033554">
    <property type="term" value="P:cellular response to stress"/>
    <property type="evidence" value="ECO:0007669"/>
    <property type="project" value="UniProtKB-ARBA"/>
</dbReference>
<accession>A0A5E4AT60</accession>
<evidence type="ECO:0000256" key="3">
    <source>
        <dbReference type="ARBA" id="ARBA00015802"/>
    </source>
</evidence>
<dbReference type="PROSITE" id="PS51257">
    <property type="entry name" value="PROKAR_LIPOPROTEIN"/>
    <property type="match status" value="1"/>
</dbReference>
<keyword evidence="8" id="KW-0472">Membrane</keyword>
<dbReference type="GO" id="GO:0035556">
    <property type="term" value="P:intracellular signal transduction"/>
    <property type="evidence" value="ECO:0007669"/>
    <property type="project" value="UniProtKB-ARBA"/>
</dbReference>
<evidence type="ECO:0000256" key="10">
    <source>
        <dbReference type="ARBA" id="ARBA00057135"/>
    </source>
</evidence>
<evidence type="ECO:0000256" key="9">
    <source>
        <dbReference type="ARBA" id="ARBA00055577"/>
    </source>
</evidence>
<dbReference type="PANTHER" id="PTHR35447">
    <property type="entry name" value="BH3-INTERACTING DOMAIN DEATH AGONIST"/>
    <property type="match status" value="1"/>
</dbReference>
<dbReference type="GO" id="GO:0001836">
    <property type="term" value="P:release of cytochrome c from mitochondria"/>
    <property type="evidence" value="ECO:0007669"/>
    <property type="project" value="UniProtKB-ARBA"/>
</dbReference>
<protein>
    <recommendedName>
        <fullName evidence="3">BH3-interacting domain death agonist</fullName>
    </recommendedName>
    <alternativeName>
        <fullName evidence="13">p22 BID</fullName>
    </alternativeName>
</protein>
<comment type="function">
    <text evidence="10">Induces caspases and apoptosis. Counters the protective effect of BCL2.</text>
</comment>
<comment type="subunit">
    <text evidence="12">Interacts with ITCH. Interacts with MTCH2.</text>
</comment>
<comment type="subunit">
    <text evidence="11">Forms heterodimers either with the pro-apoptotic protein BAX or the anti-apoptotic protein BCL2. Interacts with PLEKHN1.</text>
</comment>
<dbReference type="Proteomes" id="UP000662637">
    <property type="component" value="Unassembled WGS sequence"/>
</dbReference>
<keyword evidence="5" id="KW-0053">Apoptosis</keyword>
<evidence type="ECO:0000256" key="7">
    <source>
        <dbReference type="ARBA" id="ARBA00023128"/>
    </source>
</evidence>
<organism evidence="15 16">
    <name type="scientific">Marmota monax</name>
    <name type="common">Woodchuck</name>
    <dbReference type="NCBI Taxonomy" id="9995"/>
    <lineage>
        <taxon>Eukaryota</taxon>
        <taxon>Metazoa</taxon>
        <taxon>Chordata</taxon>
        <taxon>Craniata</taxon>
        <taxon>Vertebrata</taxon>
        <taxon>Euteleostomi</taxon>
        <taxon>Mammalia</taxon>
        <taxon>Eutheria</taxon>
        <taxon>Euarchontoglires</taxon>
        <taxon>Glires</taxon>
        <taxon>Rodentia</taxon>
        <taxon>Sciuromorpha</taxon>
        <taxon>Sciuridae</taxon>
        <taxon>Xerinae</taxon>
        <taxon>Marmotini</taxon>
        <taxon>Marmota</taxon>
    </lineage>
</organism>
<proteinExistence type="predicted"/>
<evidence type="ECO:0000313" key="14">
    <source>
        <dbReference type="EMBL" id="KAF7483960.1"/>
    </source>
</evidence>
<reference evidence="14" key="2">
    <citation type="submission" date="2020-08" db="EMBL/GenBank/DDBJ databases">
        <authorList>
            <person name="Shumante A."/>
            <person name="Zimin A.V."/>
            <person name="Puiu D."/>
            <person name="Salzberg S.L."/>
        </authorList>
    </citation>
    <scope>NUCLEOTIDE SEQUENCE</scope>
    <source>
        <strain evidence="14">WC2-LM</strain>
        <tissue evidence="14">Liver</tissue>
    </source>
</reference>
<dbReference type="GO" id="GO:0090200">
    <property type="term" value="P:positive regulation of release of cytochrome c from mitochondria"/>
    <property type="evidence" value="ECO:0007669"/>
    <property type="project" value="UniProtKB-ARBA"/>
</dbReference>
<dbReference type="Gene3D" id="1.10.437.10">
    <property type="entry name" value="Blc2-like"/>
    <property type="match status" value="1"/>
</dbReference>
<dbReference type="EMBL" id="WJEC01000319">
    <property type="protein sequence ID" value="KAF7483960.1"/>
    <property type="molecule type" value="Genomic_DNA"/>
</dbReference>
<dbReference type="InterPro" id="IPR010479">
    <property type="entry name" value="BID"/>
</dbReference>
<evidence type="ECO:0000313" key="16">
    <source>
        <dbReference type="Proteomes" id="UP000335636"/>
    </source>
</evidence>
<evidence type="ECO:0000256" key="6">
    <source>
        <dbReference type="ARBA" id="ARBA00022787"/>
    </source>
</evidence>
<dbReference type="GO" id="GO:0005829">
    <property type="term" value="C:cytosol"/>
    <property type="evidence" value="ECO:0007669"/>
    <property type="project" value="TreeGrafter"/>
</dbReference>
<comment type="subcellular location">
    <subcellularLocation>
        <location evidence="2">Cytoplasm</location>
    </subcellularLocation>
    <subcellularLocation>
        <location evidence="1">Mitochondrion outer membrane</location>
    </subcellularLocation>
</comment>
<dbReference type="Pfam" id="PF06393">
    <property type="entry name" value="BID"/>
    <property type="match status" value="1"/>
</dbReference>
<dbReference type="PANTHER" id="PTHR35447:SF1">
    <property type="entry name" value="BH3-INTERACTING DOMAIN DEATH AGONIST"/>
    <property type="match status" value="1"/>
</dbReference>
<dbReference type="GO" id="GO:0005741">
    <property type="term" value="C:mitochondrial outer membrane"/>
    <property type="evidence" value="ECO:0007669"/>
    <property type="project" value="UniProtKB-SubCell"/>
</dbReference>
<evidence type="ECO:0000256" key="8">
    <source>
        <dbReference type="ARBA" id="ARBA00023136"/>
    </source>
</evidence>
<evidence type="ECO:0000256" key="1">
    <source>
        <dbReference type="ARBA" id="ARBA00004294"/>
    </source>
</evidence>
<keyword evidence="4" id="KW-0963">Cytoplasm</keyword>
<dbReference type="GO" id="GO:1902110">
    <property type="term" value="P:positive regulation of mitochondrial membrane permeability involved in apoptotic process"/>
    <property type="evidence" value="ECO:0007669"/>
    <property type="project" value="UniProtKB-ARBA"/>
</dbReference>
<evidence type="ECO:0000256" key="12">
    <source>
        <dbReference type="ARBA" id="ARBA00065681"/>
    </source>
</evidence>
<keyword evidence="6" id="KW-1000">Mitochondrion outer membrane</keyword>
<keyword evidence="16" id="KW-1185">Reference proteome</keyword>
<evidence type="ECO:0000256" key="2">
    <source>
        <dbReference type="ARBA" id="ARBA00004496"/>
    </source>
</evidence>
<name>A0A5E4AT60_MARMO</name>
<dbReference type="InterPro" id="IPR036834">
    <property type="entry name" value="Bcl-2-like_sf"/>
</dbReference>
<dbReference type="GO" id="GO:2001244">
    <property type="term" value="P:positive regulation of intrinsic apoptotic signaling pathway"/>
    <property type="evidence" value="ECO:0007669"/>
    <property type="project" value="TreeGrafter"/>
</dbReference>
<reference evidence="15 16" key="1">
    <citation type="submission" date="2019-04" db="EMBL/GenBank/DDBJ databases">
        <authorList>
            <person name="Alioto T."/>
            <person name="Alioto T."/>
        </authorList>
    </citation>
    <scope>NUCLEOTIDE SEQUENCE [LARGE SCALE GENOMIC DNA]</scope>
</reference>
<dbReference type="InterPro" id="IPR020728">
    <property type="entry name" value="Bcl2_BH3_motif_CS"/>
</dbReference>
<sequence>MLERPLLAPTVQAFAGAACGLSVTSRDGHFSDCKFHQELRTLGQELPVRTYLEGEREDELQTDGNHASLFVGRIEADSESQEEVIQNIARHLAQVGDEMDRSIQPELVNELVAHFMNAGLSEEDRSNCLDTTLKAAMQTYPKDMENEKTMLIMTMLLAKKVANHTPSLLHDVFHATVNFINQNLFAYVRDLVRNVRITDASSFPFPGVPWSLPAAHTFFLKEP</sequence>